<name>A0A2P2R3Z7_RHIMU</name>
<organism evidence="1">
    <name type="scientific">Rhizophora mucronata</name>
    <name type="common">Asiatic mangrove</name>
    <dbReference type="NCBI Taxonomy" id="61149"/>
    <lineage>
        <taxon>Eukaryota</taxon>
        <taxon>Viridiplantae</taxon>
        <taxon>Streptophyta</taxon>
        <taxon>Embryophyta</taxon>
        <taxon>Tracheophyta</taxon>
        <taxon>Spermatophyta</taxon>
        <taxon>Magnoliopsida</taxon>
        <taxon>eudicotyledons</taxon>
        <taxon>Gunneridae</taxon>
        <taxon>Pentapetalae</taxon>
        <taxon>rosids</taxon>
        <taxon>fabids</taxon>
        <taxon>Malpighiales</taxon>
        <taxon>Rhizophoraceae</taxon>
        <taxon>Rhizophora</taxon>
    </lineage>
</organism>
<protein>
    <submittedName>
        <fullName evidence="1">Uncharacterized protein</fullName>
    </submittedName>
</protein>
<dbReference type="EMBL" id="GGEC01093528">
    <property type="protein sequence ID" value="MBX74012.1"/>
    <property type="molecule type" value="Transcribed_RNA"/>
</dbReference>
<dbReference type="AlphaFoldDB" id="A0A2P2R3Z7"/>
<sequence>MPKFPLIHLVLGKAFGVLLEVTLLM</sequence>
<evidence type="ECO:0000313" key="1">
    <source>
        <dbReference type="EMBL" id="MBX74012.1"/>
    </source>
</evidence>
<proteinExistence type="predicted"/>
<accession>A0A2P2R3Z7</accession>
<reference evidence="1" key="1">
    <citation type="submission" date="2018-02" db="EMBL/GenBank/DDBJ databases">
        <title>Rhizophora mucronata_Transcriptome.</title>
        <authorList>
            <person name="Meera S.P."/>
            <person name="Sreeshan A."/>
            <person name="Augustine A."/>
        </authorList>
    </citation>
    <scope>NUCLEOTIDE SEQUENCE</scope>
    <source>
        <tissue evidence="1">Leaf</tissue>
    </source>
</reference>